<dbReference type="PANTHER" id="PTHR24088:SF0">
    <property type="entry name" value="SMALL RIBOSOMAL SUBUNIT PROTEIN US17M"/>
    <property type="match status" value="1"/>
</dbReference>
<dbReference type="InterPro" id="IPR012340">
    <property type="entry name" value="NA-bd_OB-fold"/>
</dbReference>
<dbReference type="GO" id="GO:0032543">
    <property type="term" value="P:mitochondrial translation"/>
    <property type="evidence" value="ECO:0007669"/>
    <property type="project" value="TreeGrafter"/>
</dbReference>
<name>A0AA40FKF2_9HYME</name>
<dbReference type="SUPFAM" id="SSF50249">
    <property type="entry name" value="Nucleic acid-binding proteins"/>
    <property type="match status" value="1"/>
</dbReference>
<evidence type="ECO:0008006" key="3">
    <source>
        <dbReference type="Google" id="ProtNLM"/>
    </source>
</evidence>
<dbReference type="InterPro" id="IPR039193">
    <property type="entry name" value="Ribosomal_uS17m_metazoa"/>
</dbReference>
<organism evidence="1 2">
    <name type="scientific">Melipona bicolor</name>
    <dbReference type="NCBI Taxonomy" id="60889"/>
    <lineage>
        <taxon>Eukaryota</taxon>
        <taxon>Metazoa</taxon>
        <taxon>Ecdysozoa</taxon>
        <taxon>Arthropoda</taxon>
        <taxon>Hexapoda</taxon>
        <taxon>Insecta</taxon>
        <taxon>Pterygota</taxon>
        <taxon>Neoptera</taxon>
        <taxon>Endopterygota</taxon>
        <taxon>Hymenoptera</taxon>
        <taxon>Apocrita</taxon>
        <taxon>Aculeata</taxon>
        <taxon>Apoidea</taxon>
        <taxon>Anthophila</taxon>
        <taxon>Apidae</taxon>
        <taxon>Melipona</taxon>
    </lineage>
</organism>
<accession>A0AA40FKF2</accession>
<reference evidence="1" key="1">
    <citation type="submission" date="2021-10" db="EMBL/GenBank/DDBJ databases">
        <title>Melipona bicolor Genome sequencing and assembly.</title>
        <authorList>
            <person name="Araujo N.S."/>
            <person name="Arias M.C."/>
        </authorList>
    </citation>
    <scope>NUCLEOTIDE SEQUENCE</scope>
    <source>
        <strain evidence="1">USP_2M_L1-L4_2017</strain>
        <tissue evidence="1">Whole body</tissue>
    </source>
</reference>
<protein>
    <recommendedName>
        <fullName evidence="3">Mitochondrial ribosomal protein S17</fullName>
    </recommendedName>
</protein>
<gene>
    <name evidence="1" type="ORF">K0M31_012162</name>
</gene>
<comment type="caution">
    <text evidence="1">The sequence shown here is derived from an EMBL/GenBank/DDBJ whole genome shotgun (WGS) entry which is preliminary data.</text>
</comment>
<dbReference type="EMBL" id="JAHYIQ010000030">
    <property type="protein sequence ID" value="KAK1120556.1"/>
    <property type="molecule type" value="Genomic_DNA"/>
</dbReference>
<dbReference type="Gene3D" id="2.40.50.140">
    <property type="entry name" value="Nucleic acid-binding proteins"/>
    <property type="match status" value="1"/>
</dbReference>
<sequence length="175" mass="20066">MPKHKYHNCVVMAQNIARKQALTYLLGVCVPSSKQNAAKIRIKRADFDSYLLMYFAKYEFIYATDPQKLCKTGDTVLIQSLPQKLTRLIAHKVVDVIYPLGDITDPISGKKVVAGRYREHIEEDAKLFGDLKSMYKYDEAPERGITAGKRDFTDKETYIKYSDDPKDYDPYAVNP</sequence>
<dbReference type="PANTHER" id="PTHR24088">
    <property type="entry name" value="28S RIBOSOMAL PROTEIN S17, MITOCHONDRIAL"/>
    <property type="match status" value="1"/>
</dbReference>
<evidence type="ECO:0000313" key="1">
    <source>
        <dbReference type="EMBL" id="KAK1120556.1"/>
    </source>
</evidence>
<keyword evidence="2" id="KW-1185">Reference proteome</keyword>
<dbReference type="GO" id="GO:0005763">
    <property type="term" value="C:mitochondrial small ribosomal subunit"/>
    <property type="evidence" value="ECO:0007669"/>
    <property type="project" value="InterPro"/>
</dbReference>
<dbReference type="AlphaFoldDB" id="A0AA40FKF2"/>
<proteinExistence type="predicted"/>
<dbReference type="Proteomes" id="UP001177670">
    <property type="component" value="Unassembled WGS sequence"/>
</dbReference>
<dbReference type="GO" id="GO:0003735">
    <property type="term" value="F:structural constituent of ribosome"/>
    <property type="evidence" value="ECO:0007669"/>
    <property type="project" value="InterPro"/>
</dbReference>
<evidence type="ECO:0000313" key="2">
    <source>
        <dbReference type="Proteomes" id="UP001177670"/>
    </source>
</evidence>